<gene>
    <name evidence="1" type="ORF">H9820_03945</name>
</gene>
<comment type="caution">
    <text evidence="1">The sequence shown here is derived from an EMBL/GenBank/DDBJ whole genome shotgun (WGS) entry which is preliminary data.</text>
</comment>
<sequence length="265" mass="31068">MDYLVNLTDKKVHETLRDFTEEMFLTVFGQTLEGGDFYFSRYQLFNAVGIISDFVSDSDLMYEPLFETDERYDPENRDFIGRLNAAVKVSIFLKNHFSKNLVNEFTHKDIKSILVDIFDDVSNEDKEKFANDKTVRRLVHVFGTQVLDLVTQFYQYMKAFYMQGFLNVPEICYIIQTIEGESDHLALTSKKFGSIKRIEDDVDIFLKPARKRLLQLEKEYQDSESTLSELNFNMNRITPKQALQNVTENLTQLLQKFYALMNLKA</sequence>
<dbReference type="AlphaFoldDB" id="A0A9D1ZMG1"/>
<reference evidence="1" key="1">
    <citation type="journal article" date="2021" name="PeerJ">
        <title>Extensive microbial diversity within the chicken gut microbiome revealed by metagenomics and culture.</title>
        <authorList>
            <person name="Gilroy R."/>
            <person name="Ravi A."/>
            <person name="Getino M."/>
            <person name="Pursley I."/>
            <person name="Horton D.L."/>
            <person name="Alikhan N.F."/>
            <person name="Baker D."/>
            <person name="Gharbi K."/>
            <person name="Hall N."/>
            <person name="Watson M."/>
            <person name="Adriaenssens E.M."/>
            <person name="Foster-Nyarko E."/>
            <person name="Jarju S."/>
            <person name="Secka A."/>
            <person name="Antonio M."/>
            <person name="Oren A."/>
            <person name="Chaudhuri R.R."/>
            <person name="La Ragione R."/>
            <person name="Hildebrand F."/>
            <person name="Pallen M.J."/>
        </authorList>
    </citation>
    <scope>NUCLEOTIDE SEQUENCE</scope>
    <source>
        <strain evidence="1">3204</strain>
    </source>
</reference>
<evidence type="ECO:0000313" key="1">
    <source>
        <dbReference type="EMBL" id="HIY92083.1"/>
    </source>
</evidence>
<dbReference type="Proteomes" id="UP000824013">
    <property type="component" value="Unassembled WGS sequence"/>
</dbReference>
<accession>A0A9D1ZMG1</accession>
<organism evidence="1 2">
    <name type="scientific">Candidatus Companilactobacillus pullicola</name>
    <dbReference type="NCBI Taxonomy" id="2838523"/>
    <lineage>
        <taxon>Bacteria</taxon>
        <taxon>Bacillati</taxon>
        <taxon>Bacillota</taxon>
        <taxon>Bacilli</taxon>
        <taxon>Lactobacillales</taxon>
        <taxon>Lactobacillaceae</taxon>
        <taxon>Companilactobacillus</taxon>
    </lineage>
</organism>
<evidence type="ECO:0000313" key="2">
    <source>
        <dbReference type="Proteomes" id="UP000824013"/>
    </source>
</evidence>
<name>A0A9D1ZMG1_9LACO</name>
<protein>
    <submittedName>
        <fullName evidence="1">Uncharacterized protein</fullName>
    </submittedName>
</protein>
<proteinExistence type="predicted"/>
<reference evidence="1" key="2">
    <citation type="submission" date="2021-04" db="EMBL/GenBank/DDBJ databases">
        <authorList>
            <person name="Gilroy R."/>
        </authorList>
    </citation>
    <scope>NUCLEOTIDE SEQUENCE</scope>
    <source>
        <strain evidence="1">3204</strain>
    </source>
</reference>
<dbReference type="EMBL" id="DXCM01000025">
    <property type="protein sequence ID" value="HIY92083.1"/>
    <property type="molecule type" value="Genomic_DNA"/>
</dbReference>